<dbReference type="Proteomes" id="UP000625210">
    <property type="component" value="Unassembled WGS sequence"/>
</dbReference>
<dbReference type="InterPro" id="IPR016181">
    <property type="entry name" value="Acyl_CoA_acyltransferase"/>
</dbReference>
<evidence type="ECO:0000256" key="3">
    <source>
        <dbReference type="ARBA" id="ARBA00022679"/>
    </source>
</evidence>
<reference evidence="6" key="1">
    <citation type="journal article" date="2014" name="Int. J. Syst. Evol. Microbiol.">
        <title>Complete genome sequence of Corynebacterium casei LMG S-19264T (=DSM 44701T), isolated from a smear-ripened cheese.</title>
        <authorList>
            <consortium name="US DOE Joint Genome Institute (JGI-PGF)"/>
            <person name="Walter F."/>
            <person name="Albersmeier A."/>
            <person name="Kalinowski J."/>
            <person name="Ruckert C."/>
        </authorList>
    </citation>
    <scope>NUCLEOTIDE SEQUENCE</scope>
    <source>
        <strain evidence="6">CGMCC 1.15179</strain>
    </source>
</reference>
<evidence type="ECO:0000313" key="7">
    <source>
        <dbReference type="Proteomes" id="UP000625210"/>
    </source>
</evidence>
<keyword evidence="4" id="KW-0443">Lipid metabolism</keyword>
<dbReference type="SUPFAM" id="SSF55729">
    <property type="entry name" value="Acyl-CoA N-acyltransferases (Nat)"/>
    <property type="match status" value="1"/>
</dbReference>
<dbReference type="InterPro" id="IPR052351">
    <property type="entry name" value="Ornithine_N-alpha-AT"/>
</dbReference>
<dbReference type="Pfam" id="PF13444">
    <property type="entry name" value="Acetyltransf_5"/>
    <property type="match status" value="1"/>
</dbReference>
<dbReference type="PANTHER" id="PTHR37323">
    <property type="entry name" value="GCN5-RELATED N-ACETYLTRANSFERASE"/>
    <property type="match status" value="1"/>
</dbReference>
<evidence type="ECO:0000256" key="4">
    <source>
        <dbReference type="ARBA" id="ARBA00023098"/>
    </source>
</evidence>
<gene>
    <name evidence="6" type="ORF">GCM10011571_14390</name>
</gene>
<sequence>MAKTMETLSPLTVKLAENEEERQQAFRLRYRVFVEEMKNSIPRNPQRLECDQYDPYCDHLIVVEPDRGEVVGTYRLLPGDRARRHCGFYSETEFDLSAFQRSSSVTLELGRSCVAPEYRDGKTIQYLWAGIADYLKRHRFRYLIGCASMPSMEREDLNRIYSWLHGKGMLSDEYGIQPLPDGKVEGLELVDITGQEKAIMRMIPPLLKGYGRLGAKLASQPVYDPIFGTFDWLVVLETSRVMRRYQRHFFGGEVTVCTNGSPD</sequence>
<keyword evidence="3" id="KW-0808">Transferase</keyword>
<accession>A0A8J2VEX4</accession>
<protein>
    <submittedName>
        <fullName evidence="6">Hemolysin</fullName>
    </submittedName>
</protein>
<comment type="caution">
    <text evidence="6">The sequence shown here is derived from an EMBL/GenBank/DDBJ whole genome shotgun (WGS) entry which is preliminary data.</text>
</comment>
<dbReference type="EMBL" id="BMHQ01000004">
    <property type="protein sequence ID" value="GGE14046.1"/>
    <property type="molecule type" value="Genomic_DNA"/>
</dbReference>
<dbReference type="RefSeq" id="WP_188647216.1">
    <property type="nucleotide sequence ID" value="NZ_BMHQ01000004.1"/>
</dbReference>
<evidence type="ECO:0000256" key="2">
    <source>
        <dbReference type="ARBA" id="ARBA00022516"/>
    </source>
</evidence>
<keyword evidence="2" id="KW-0444">Lipid biosynthesis</keyword>
<evidence type="ECO:0000256" key="5">
    <source>
        <dbReference type="ARBA" id="ARBA00023315"/>
    </source>
</evidence>
<dbReference type="GO" id="GO:0016746">
    <property type="term" value="F:acyltransferase activity"/>
    <property type="evidence" value="ECO:0007669"/>
    <property type="project" value="UniProtKB-KW"/>
</dbReference>
<evidence type="ECO:0000313" key="6">
    <source>
        <dbReference type="EMBL" id="GGE14046.1"/>
    </source>
</evidence>
<dbReference type="PANTHER" id="PTHR37323:SF1">
    <property type="entry name" value="L-ORNITHINE N(ALPHA)-ACYLTRANSFERASE"/>
    <property type="match status" value="1"/>
</dbReference>
<proteinExistence type="predicted"/>
<organism evidence="6 7">
    <name type="scientific">Marinithermofilum abyssi</name>
    <dbReference type="NCBI Taxonomy" id="1571185"/>
    <lineage>
        <taxon>Bacteria</taxon>
        <taxon>Bacillati</taxon>
        <taxon>Bacillota</taxon>
        <taxon>Bacilli</taxon>
        <taxon>Bacillales</taxon>
        <taxon>Thermoactinomycetaceae</taxon>
        <taxon>Marinithermofilum</taxon>
    </lineage>
</organism>
<dbReference type="AlphaFoldDB" id="A0A8J2VEX4"/>
<comment type="pathway">
    <text evidence="1">Lipid metabolism.</text>
</comment>
<name>A0A8J2VEX4_9BACL</name>
<dbReference type="GO" id="GO:0006629">
    <property type="term" value="P:lipid metabolic process"/>
    <property type="evidence" value="ECO:0007669"/>
    <property type="project" value="UniProtKB-KW"/>
</dbReference>
<reference evidence="6" key="2">
    <citation type="submission" date="2020-09" db="EMBL/GenBank/DDBJ databases">
        <authorList>
            <person name="Sun Q."/>
            <person name="Zhou Y."/>
        </authorList>
    </citation>
    <scope>NUCLEOTIDE SEQUENCE</scope>
    <source>
        <strain evidence="6">CGMCC 1.15179</strain>
    </source>
</reference>
<dbReference type="Gene3D" id="3.40.630.30">
    <property type="match status" value="1"/>
</dbReference>
<keyword evidence="5" id="KW-0012">Acyltransferase</keyword>
<keyword evidence="7" id="KW-1185">Reference proteome</keyword>
<evidence type="ECO:0000256" key="1">
    <source>
        <dbReference type="ARBA" id="ARBA00005189"/>
    </source>
</evidence>